<feature type="transmembrane region" description="Helical" evidence="5">
    <location>
        <begin position="69"/>
        <end position="87"/>
    </location>
</feature>
<dbReference type="InterPro" id="IPR049453">
    <property type="entry name" value="Memb_transporter_dom"/>
</dbReference>
<dbReference type="Pfam" id="PF11168">
    <property type="entry name" value="DUF2955"/>
    <property type="match status" value="1"/>
</dbReference>
<keyword evidence="4 5" id="KW-0472">Membrane</keyword>
<feature type="transmembrane region" description="Helical" evidence="5">
    <location>
        <begin position="41"/>
        <end position="62"/>
    </location>
</feature>
<protein>
    <submittedName>
        <fullName evidence="7">DUF2955 domain-containing protein</fullName>
    </submittedName>
</protein>
<proteinExistence type="predicted"/>
<keyword evidence="8" id="KW-1185">Reference proteome</keyword>
<gene>
    <name evidence="7" type="ORF">HRH59_09660</name>
</gene>
<evidence type="ECO:0000259" key="6">
    <source>
        <dbReference type="Pfam" id="PF13515"/>
    </source>
</evidence>
<feature type="transmembrane region" description="Helical" evidence="5">
    <location>
        <begin position="289"/>
        <end position="305"/>
    </location>
</feature>
<feature type="transmembrane region" description="Helical" evidence="5">
    <location>
        <begin position="93"/>
        <end position="109"/>
    </location>
</feature>
<evidence type="ECO:0000313" key="8">
    <source>
        <dbReference type="Proteomes" id="UP000523161"/>
    </source>
</evidence>
<dbReference type="RefSeq" id="WP_173501065.1">
    <property type="nucleotide sequence ID" value="NZ_JABSOD010000008.1"/>
</dbReference>
<evidence type="ECO:0000256" key="2">
    <source>
        <dbReference type="ARBA" id="ARBA00022692"/>
    </source>
</evidence>
<name>A0A7Y5ARZ0_9GAMM</name>
<evidence type="ECO:0000256" key="1">
    <source>
        <dbReference type="ARBA" id="ARBA00004141"/>
    </source>
</evidence>
<dbReference type="Pfam" id="PF13515">
    <property type="entry name" value="FUSC_2"/>
    <property type="match status" value="1"/>
</dbReference>
<reference evidence="7 8" key="1">
    <citation type="submission" date="2020-06" db="EMBL/GenBank/DDBJ databases">
        <title>Rheinheimera sp. nov., a marine bacterium isolated from coastal.</title>
        <authorList>
            <person name="Yu Q."/>
            <person name="Qi Y."/>
            <person name="Pu J."/>
        </authorList>
    </citation>
    <scope>NUCLEOTIDE SEQUENCE [LARGE SCALE GENOMIC DNA]</scope>
    <source>
        <strain evidence="7 8">YQF-2</strain>
    </source>
</reference>
<accession>A0A7Y5ARZ0</accession>
<evidence type="ECO:0000256" key="4">
    <source>
        <dbReference type="ARBA" id="ARBA00023136"/>
    </source>
</evidence>
<dbReference type="EMBL" id="JABSOD010000008">
    <property type="protein sequence ID" value="NRQ42816.1"/>
    <property type="molecule type" value="Genomic_DNA"/>
</dbReference>
<comment type="caution">
    <text evidence="7">The sequence shown here is derived from an EMBL/GenBank/DDBJ whole genome shotgun (WGS) entry which is preliminary data.</text>
</comment>
<dbReference type="Proteomes" id="UP000523161">
    <property type="component" value="Unassembled WGS sequence"/>
</dbReference>
<feature type="transmembrane region" description="Helical" evidence="5">
    <location>
        <begin position="187"/>
        <end position="206"/>
    </location>
</feature>
<evidence type="ECO:0000256" key="5">
    <source>
        <dbReference type="SAM" id="Phobius"/>
    </source>
</evidence>
<dbReference type="PIRSF" id="PIRSF029594">
    <property type="entry name" value="UCP029594"/>
    <property type="match status" value="1"/>
</dbReference>
<feature type="transmembrane region" description="Helical" evidence="5">
    <location>
        <begin position="317"/>
        <end position="337"/>
    </location>
</feature>
<keyword evidence="2 5" id="KW-0812">Transmembrane</keyword>
<sequence length="351" mass="38275">MSSPASVTHPKLQLSSNDVRQCLRIAFGGTLGFVVCKLMDWNYGTFFAVNPMLLLGLVPVLNAHVVRQFIAGILFVSVSVLLVQGLFGDKPGLMTLLVVLQFGFLFRCMTQGVYFLFGATTLVGLSMQLHFASYPAPLTHVGDIVMSNLVAGIFTLLVTFLMYTLFPDTSARAARQMPAKPLSNQRHEVILATTVATLSFLVFQSFDLIDSLSAQVASVLVLFPLNWHGAGKAGWNRAIGTLVGCNVGLAIQLLLYSHSNILLFVTLAMWISIMLFARHHMFEGGQSGAGFGAMTTMGILFGQYLTPQSDLVYSALYRFSSVAISVVCTLIAVYLMHQLLNRFAATRLQLS</sequence>
<feature type="transmembrane region" description="Helical" evidence="5">
    <location>
        <begin position="144"/>
        <end position="166"/>
    </location>
</feature>
<comment type="subcellular location">
    <subcellularLocation>
        <location evidence="1">Membrane</location>
        <topology evidence="1">Multi-pass membrane protein</topology>
    </subcellularLocation>
</comment>
<keyword evidence="3 5" id="KW-1133">Transmembrane helix</keyword>
<feature type="transmembrane region" description="Helical" evidence="5">
    <location>
        <begin position="261"/>
        <end position="277"/>
    </location>
</feature>
<feature type="domain" description="Integral membrane bound transporter" evidence="6">
    <location>
        <begin position="199"/>
        <end position="331"/>
    </location>
</feature>
<dbReference type="InterPro" id="IPR022604">
    <property type="entry name" value="DUF2955"/>
</dbReference>
<feature type="transmembrane region" description="Helical" evidence="5">
    <location>
        <begin position="114"/>
        <end position="132"/>
    </location>
</feature>
<dbReference type="InterPro" id="IPR016926">
    <property type="entry name" value="UCP029594"/>
</dbReference>
<dbReference type="AlphaFoldDB" id="A0A7Y5ARZ0"/>
<dbReference type="GO" id="GO:0016020">
    <property type="term" value="C:membrane"/>
    <property type="evidence" value="ECO:0007669"/>
    <property type="project" value="UniProtKB-SubCell"/>
</dbReference>
<evidence type="ECO:0000313" key="7">
    <source>
        <dbReference type="EMBL" id="NRQ42816.1"/>
    </source>
</evidence>
<organism evidence="7 8">
    <name type="scientific">Rheinheimera lutimaris</name>
    <dbReference type="NCBI Taxonomy" id="2740584"/>
    <lineage>
        <taxon>Bacteria</taxon>
        <taxon>Pseudomonadati</taxon>
        <taxon>Pseudomonadota</taxon>
        <taxon>Gammaproteobacteria</taxon>
        <taxon>Chromatiales</taxon>
        <taxon>Chromatiaceae</taxon>
        <taxon>Rheinheimera</taxon>
    </lineage>
</organism>
<evidence type="ECO:0000256" key="3">
    <source>
        <dbReference type="ARBA" id="ARBA00022989"/>
    </source>
</evidence>